<keyword evidence="10" id="KW-1185">Reference proteome</keyword>
<evidence type="ECO:0000256" key="3">
    <source>
        <dbReference type="ARBA" id="ARBA00022824"/>
    </source>
</evidence>
<keyword evidence="4 6" id="KW-1133">Transmembrane helix</keyword>
<evidence type="ECO:0000259" key="8">
    <source>
        <dbReference type="PROSITE" id="PS50845"/>
    </source>
</evidence>
<comment type="caution">
    <text evidence="9">The sequence shown here is derived from an EMBL/GenBank/DDBJ whole genome shotgun (WGS) entry which is preliminary data.</text>
</comment>
<dbReference type="GO" id="GO:0005789">
    <property type="term" value="C:endoplasmic reticulum membrane"/>
    <property type="evidence" value="ECO:0007669"/>
    <property type="project" value="UniProtKB-SubCell"/>
</dbReference>
<dbReference type="Gene3D" id="1.20.5.2480">
    <property type="match status" value="1"/>
</dbReference>
<sequence length="238" mass="26709">MADSNVSGTEEGNSLDFDPSEDVSSTTPPIDEPKIEDEFPSPAEENELDEKEETPAVEDLPTVKTDSDEKPEDSTSTTKELTSWPAIWMKERGVDQRVIDLIYWKCVKKTGVVFTFDLVLLFSLTMYTFLSVVTFFSMALLTVSLLYRVGMTVMGAIQKTGTDNPFKTILEKDVDIPKDKAVEVVEACVDRINCLTKELKRLFLVEDIIDSIKFGLLLWVLSYVGAWFNALTLLIIGK</sequence>
<evidence type="ECO:0000256" key="2">
    <source>
        <dbReference type="ARBA" id="ARBA00022692"/>
    </source>
</evidence>
<evidence type="ECO:0000256" key="5">
    <source>
        <dbReference type="ARBA" id="ARBA00023136"/>
    </source>
</evidence>
<keyword evidence="2 6" id="KW-0812">Transmembrane</keyword>
<dbReference type="PANTHER" id="PTHR45799">
    <property type="entry name" value="RETICULON-LIKE PROTEIN"/>
    <property type="match status" value="1"/>
</dbReference>
<evidence type="ECO:0000256" key="6">
    <source>
        <dbReference type="RuleBase" id="RU363132"/>
    </source>
</evidence>
<accession>A0AAD9QU62</accession>
<feature type="region of interest" description="Disordered" evidence="7">
    <location>
        <begin position="1"/>
        <end position="79"/>
    </location>
</feature>
<dbReference type="InterPro" id="IPR003388">
    <property type="entry name" value="Reticulon"/>
</dbReference>
<dbReference type="PANTHER" id="PTHR45799:SF2">
    <property type="entry name" value="RETICULON-LIKE PROTEIN"/>
    <property type="match status" value="1"/>
</dbReference>
<evidence type="ECO:0000313" key="9">
    <source>
        <dbReference type="EMBL" id="KAK2567622.1"/>
    </source>
</evidence>
<dbReference type="PROSITE" id="PS50845">
    <property type="entry name" value="RETICULON"/>
    <property type="match status" value="1"/>
</dbReference>
<evidence type="ECO:0000313" key="10">
    <source>
        <dbReference type="Proteomes" id="UP001249851"/>
    </source>
</evidence>
<dbReference type="EMBL" id="JARQWQ010000014">
    <property type="protein sequence ID" value="KAK2567622.1"/>
    <property type="molecule type" value="Genomic_DNA"/>
</dbReference>
<evidence type="ECO:0000256" key="1">
    <source>
        <dbReference type="ARBA" id="ARBA00004477"/>
    </source>
</evidence>
<dbReference type="AlphaFoldDB" id="A0AAD9QU62"/>
<comment type="subcellular location">
    <subcellularLocation>
        <location evidence="1 6">Endoplasmic reticulum membrane</location>
        <topology evidence="1 6">Multi-pass membrane protein</topology>
    </subcellularLocation>
</comment>
<feature type="transmembrane region" description="Helical" evidence="6">
    <location>
        <begin position="118"/>
        <end position="147"/>
    </location>
</feature>
<evidence type="ECO:0000256" key="4">
    <source>
        <dbReference type="ARBA" id="ARBA00022989"/>
    </source>
</evidence>
<dbReference type="InterPro" id="IPR046964">
    <property type="entry name" value="RTN1-4"/>
</dbReference>
<keyword evidence="5 6" id="KW-0472">Membrane</keyword>
<feature type="compositionally biased region" description="Acidic residues" evidence="7">
    <location>
        <begin position="38"/>
        <end position="56"/>
    </location>
</feature>
<dbReference type="GO" id="GO:0030424">
    <property type="term" value="C:axon"/>
    <property type="evidence" value="ECO:0007669"/>
    <property type="project" value="TreeGrafter"/>
</dbReference>
<protein>
    <recommendedName>
        <fullName evidence="6">Reticulon-like protein</fullName>
    </recommendedName>
</protein>
<gene>
    <name evidence="9" type="ORF">P5673_008473</name>
</gene>
<dbReference type="Pfam" id="PF02453">
    <property type="entry name" value="Reticulon"/>
    <property type="match status" value="1"/>
</dbReference>
<organism evidence="9 10">
    <name type="scientific">Acropora cervicornis</name>
    <name type="common">Staghorn coral</name>
    <dbReference type="NCBI Taxonomy" id="6130"/>
    <lineage>
        <taxon>Eukaryota</taxon>
        <taxon>Metazoa</taxon>
        <taxon>Cnidaria</taxon>
        <taxon>Anthozoa</taxon>
        <taxon>Hexacorallia</taxon>
        <taxon>Scleractinia</taxon>
        <taxon>Astrocoeniina</taxon>
        <taxon>Acroporidae</taxon>
        <taxon>Acropora</taxon>
    </lineage>
</organism>
<dbReference type="Proteomes" id="UP001249851">
    <property type="component" value="Unassembled WGS sequence"/>
</dbReference>
<name>A0AAD9QU62_ACRCE</name>
<feature type="domain" description="Reticulon" evidence="8">
    <location>
        <begin position="98"/>
        <end position="238"/>
    </location>
</feature>
<feature type="compositionally biased region" description="Polar residues" evidence="7">
    <location>
        <begin position="1"/>
        <end position="12"/>
    </location>
</feature>
<proteinExistence type="predicted"/>
<feature type="transmembrane region" description="Helical" evidence="6">
    <location>
        <begin position="216"/>
        <end position="236"/>
    </location>
</feature>
<reference evidence="9" key="1">
    <citation type="journal article" date="2023" name="G3 (Bethesda)">
        <title>Whole genome assembly and annotation of the endangered Caribbean coral Acropora cervicornis.</title>
        <authorList>
            <person name="Selwyn J.D."/>
            <person name="Vollmer S.V."/>
        </authorList>
    </citation>
    <scope>NUCLEOTIDE SEQUENCE</scope>
    <source>
        <strain evidence="9">K2</strain>
    </source>
</reference>
<reference evidence="9" key="2">
    <citation type="journal article" date="2023" name="Science">
        <title>Genomic signatures of disease resistance in endangered staghorn corals.</title>
        <authorList>
            <person name="Vollmer S.V."/>
            <person name="Selwyn J.D."/>
            <person name="Despard B.A."/>
            <person name="Roesel C.L."/>
        </authorList>
    </citation>
    <scope>NUCLEOTIDE SEQUENCE</scope>
    <source>
        <strain evidence="9">K2</strain>
    </source>
</reference>
<evidence type="ECO:0000256" key="7">
    <source>
        <dbReference type="SAM" id="MobiDB-lite"/>
    </source>
</evidence>
<keyword evidence="3 6" id="KW-0256">Endoplasmic reticulum</keyword>